<accession>A0A066XLJ5</accession>
<dbReference type="AlphaFoldDB" id="A0A066XLJ5"/>
<dbReference type="HOGENOM" id="CLU_2454646_0_0_1"/>
<comment type="caution">
    <text evidence="2">The sequence shown here is derived from an EMBL/GenBank/DDBJ whole genome shotgun (WGS) entry which is preliminary data.</text>
</comment>
<dbReference type="Proteomes" id="UP000027238">
    <property type="component" value="Unassembled WGS sequence"/>
</dbReference>
<evidence type="ECO:0000256" key="1">
    <source>
        <dbReference type="SAM" id="MobiDB-lite"/>
    </source>
</evidence>
<feature type="compositionally biased region" description="Basic and acidic residues" evidence="1">
    <location>
        <begin position="1"/>
        <end position="11"/>
    </location>
</feature>
<evidence type="ECO:0000313" key="2">
    <source>
        <dbReference type="EMBL" id="KDN66606.1"/>
    </source>
</evidence>
<name>A0A066XLJ5_COLSU</name>
<evidence type="ECO:0000313" key="3">
    <source>
        <dbReference type="Proteomes" id="UP000027238"/>
    </source>
</evidence>
<gene>
    <name evidence="2" type="ORF">CSUB01_10089</name>
</gene>
<reference evidence="3" key="1">
    <citation type="journal article" date="2014" name="Genome Announc.">
        <title>Draft genome sequence of Colletotrichum sublineola, a destructive pathogen of cultivated sorghum.</title>
        <authorList>
            <person name="Baroncelli R."/>
            <person name="Sanz-Martin J.M."/>
            <person name="Rech G.E."/>
            <person name="Sukno S.A."/>
            <person name="Thon M.R."/>
        </authorList>
    </citation>
    <scope>NUCLEOTIDE SEQUENCE [LARGE SCALE GENOMIC DNA]</scope>
    <source>
        <strain evidence="3">TX430BB</strain>
    </source>
</reference>
<feature type="region of interest" description="Disordered" evidence="1">
    <location>
        <begin position="1"/>
        <end position="24"/>
    </location>
</feature>
<proteinExistence type="predicted"/>
<keyword evidence="3" id="KW-1185">Reference proteome</keyword>
<protein>
    <submittedName>
        <fullName evidence="2">Uncharacterized protein</fullName>
    </submittedName>
</protein>
<dbReference type="EMBL" id="JMSE01000920">
    <property type="protein sequence ID" value="KDN66606.1"/>
    <property type="molecule type" value="Genomic_DNA"/>
</dbReference>
<organism evidence="2 3">
    <name type="scientific">Colletotrichum sublineola</name>
    <name type="common">Sorghum anthracnose fungus</name>
    <dbReference type="NCBI Taxonomy" id="1173701"/>
    <lineage>
        <taxon>Eukaryota</taxon>
        <taxon>Fungi</taxon>
        <taxon>Dikarya</taxon>
        <taxon>Ascomycota</taxon>
        <taxon>Pezizomycotina</taxon>
        <taxon>Sordariomycetes</taxon>
        <taxon>Hypocreomycetidae</taxon>
        <taxon>Glomerellales</taxon>
        <taxon>Glomerellaceae</taxon>
        <taxon>Colletotrichum</taxon>
        <taxon>Colletotrichum graminicola species complex</taxon>
    </lineage>
</organism>
<sequence length="89" mass="9648">MPAGGQRDKGDTGSGSRDGWDASRSGEKVFLPRSRCLFNYEAGINVAGNKPKAIAYHKASPKAIGQCTQSSYQSLRSTSCDPLRFFFVN</sequence>